<reference evidence="2 3" key="1">
    <citation type="submission" date="2018-12" db="EMBL/GenBank/DDBJ databases">
        <authorList>
            <person name="Grouzdev D.S."/>
            <person name="Krutkina M.S."/>
        </authorList>
    </citation>
    <scope>NUCLEOTIDE SEQUENCE [LARGE SCALE GENOMIC DNA]</scope>
    <source>
        <strain evidence="2 3">RmlP026</strain>
    </source>
</reference>
<name>A0A4Q2U338_9HYPH</name>
<sequence>MIRRRSTPHVASHNGEVSAFDRITWNAFMLAVTVSVGVVLGYGPAAALHHIADALVDVLARARDFPVPDAAAWSGQMVF</sequence>
<keyword evidence="1" id="KW-0472">Membrane</keyword>
<dbReference type="Proteomes" id="UP000290759">
    <property type="component" value="Unassembled WGS sequence"/>
</dbReference>
<accession>A0A4Q2U338</accession>
<evidence type="ECO:0000256" key="1">
    <source>
        <dbReference type="SAM" id="Phobius"/>
    </source>
</evidence>
<gene>
    <name evidence="2" type="ORF">D3273_17270</name>
</gene>
<keyword evidence="1" id="KW-0812">Transmembrane</keyword>
<proteinExistence type="predicted"/>
<comment type="caution">
    <text evidence="2">The sequence shown here is derived from an EMBL/GenBank/DDBJ whole genome shotgun (WGS) entry which is preliminary data.</text>
</comment>
<protein>
    <submittedName>
        <fullName evidence="2">Uncharacterized protein</fullName>
    </submittedName>
</protein>
<evidence type="ECO:0000313" key="3">
    <source>
        <dbReference type="Proteomes" id="UP000290759"/>
    </source>
</evidence>
<dbReference type="RefSeq" id="WP_129228138.1">
    <property type="nucleotide sequence ID" value="NZ_QYBB01000021.1"/>
</dbReference>
<feature type="transmembrane region" description="Helical" evidence="1">
    <location>
        <begin position="23"/>
        <end position="42"/>
    </location>
</feature>
<reference evidence="2 3" key="2">
    <citation type="submission" date="2019-02" db="EMBL/GenBank/DDBJ databases">
        <title>'Lichenibacterium ramalinii' gen. nov. sp. nov., 'Lichenibacterium minor' gen. nov. sp. nov.</title>
        <authorList>
            <person name="Pankratov T."/>
        </authorList>
    </citation>
    <scope>NUCLEOTIDE SEQUENCE [LARGE SCALE GENOMIC DNA]</scope>
    <source>
        <strain evidence="2 3">RmlP026</strain>
    </source>
</reference>
<keyword evidence="3" id="KW-1185">Reference proteome</keyword>
<dbReference type="EMBL" id="QYBB01000021">
    <property type="protein sequence ID" value="RYC30762.1"/>
    <property type="molecule type" value="Genomic_DNA"/>
</dbReference>
<keyword evidence="1" id="KW-1133">Transmembrane helix</keyword>
<organism evidence="2 3">
    <name type="scientific">Lichenibacterium minor</name>
    <dbReference type="NCBI Taxonomy" id="2316528"/>
    <lineage>
        <taxon>Bacteria</taxon>
        <taxon>Pseudomonadati</taxon>
        <taxon>Pseudomonadota</taxon>
        <taxon>Alphaproteobacteria</taxon>
        <taxon>Hyphomicrobiales</taxon>
        <taxon>Lichenihabitantaceae</taxon>
        <taxon>Lichenibacterium</taxon>
    </lineage>
</organism>
<evidence type="ECO:0000313" key="2">
    <source>
        <dbReference type="EMBL" id="RYC30762.1"/>
    </source>
</evidence>
<dbReference type="AlphaFoldDB" id="A0A4Q2U338"/>